<comment type="caution">
    <text evidence="3">The sequence shown here is derived from an EMBL/GenBank/DDBJ whole genome shotgun (WGS) entry which is preliminary data.</text>
</comment>
<feature type="region of interest" description="Disordered" evidence="1">
    <location>
        <begin position="383"/>
        <end position="403"/>
    </location>
</feature>
<dbReference type="AlphaFoldDB" id="A0AAV9Y2F0"/>
<feature type="signal peptide" evidence="2">
    <location>
        <begin position="1"/>
        <end position="26"/>
    </location>
</feature>
<feature type="compositionally biased region" description="Acidic residues" evidence="1">
    <location>
        <begin position="477"/>
        <end position="497"/>
    </location>
</feature>
<feature type="compositionally biased region" description="Acidic residues" evidence="1">
    <location>
        <begin position="441"/>
        <end position="457"/>
    </location>
</feature>
<evidence type="ECO:0000256" key="2">
    <source>
        <dbReference type="SAM" id="SignalP"/>
    </source>
</evidence>
<accession>A0AAV9Y2F0</accession>
<feature type="chain" id="PRO_5043676307" evidence="2">
    <location>
        <begin position="27"/>
        <end position="516"/>
    </location>
</feature>
<keyword evidence="2" id="KW-0732">Signal</keyword>
<feature type="compositionally biased region" description="Basic and acidic residues" evidence="1">
    <location>
        <begin position="458"/>
        <end position="476"/>
    </location>
</feature>
<reference evidence="3 4" key="1">
    <citation type="submission" date="2023-10" db="EMBL/GenBank/DDBJ databases">
        <title>Comparative genomics analysis reveals potential genetic determinants of host preference in Cryptosporidium xiaoi.</title>
        <authorList>
            <person name="Xiao L."/>
            <person name="Li J."/>
        </authorList>
    </citation>
    <scope>NUCLEOTIDE SEQUENCE [LARGE SCALE GENOMIC DNA]</scope>
    <source>
        <strain evidence="3 4">52996</strain>
    </source>
</reference>
<organism evidence="3 4">
    <name type="scientific">Cryptosporidium xiaoi</name>
    <dbReference type="NCBI Taxonomy" id="659607"/>
    <lineage>
        <taxon>Eukaryota</taxon>
        <taxon>Sar</taxon>
        <taxon>Alveolata</taxon>
        <taxon>Apicomplexa</taxon>
        <taxon>Conoidasida</taxon>
        <taxon>Coccidia</taxon>
        <taxon>Eucoccidiorida</taxon>
        <taxon>Eimeriorina</taxon>
        <taxon>Cryptosporidiidae</taxon>
        <taxon>Cryptosporidium</taxon>
    </lineage>
</organism>
<feature type="compositionally biased region" description="Basic and acidic residues" evidence="1">
    <location>
        <begin position="383"/>
        <end position="397"/>
    </location>
</feature>
<evidence type="ECO:0000256" key="1">
    <source>
        <dbReference type="SAM" id="MobiDB-lite"/>
    </source>
</evidence>
<proteinExistence type="predicted"/>
<feature type="region of interest" description="Disordered" evidence="1">
    <location>
        <begin position="441"/>
        <end position="501"/>
    </location>
</feature>
<sequence length="516" mass="60288">MRIPIGFVFYCINILILLLVCQGKIGKKNEELIVKNKVEPSVKYINPYKNYVIQEKLDNSLRFTINSNSIDMSCCNCFCDSSSNSDSNCVCKGIHHNNEFSIYIDCSLPLSSQKNVFCVEGEDLESLGGEYSNYDNKYPALYCNKCNFGVEKVRYKLPKLHECDLKCIKFGEMRTKLCPNCTDSDLTESGRIKNDTEVDSEFDDLDIAGEDWDLLFNNNDTQNIDSNQENTPELFRFWELGMYDKNNQIASRRTNYLRMKTIEKRPFNYKLIDIPKEVKPEIDAKKDAFINRELYLGLTVNRDDPKDDQTSAVNYINNSFIQKNENYTTENNYVYNYDWNKWKNSKKNDSLRDMELKIRAVIRASLGNEDCFNVFANQIYEEKEDKSDEEKTEKISEYKNNQLENDEQRKAEFVCNLGNEKVSKRNRDKILDLIKELENLDSGEEDDKDRDEDDGDHEDAVNHDENGKNEKMKEAQDEKEEDEETTCNECDEDDDSELNNKLKRVFINELKKVVTE</sequence>
<evidence type="ECO:0000313" key="4">
    <source>
        <dbReference type="Proteomes" id="UP001311799"/>
    </source>
</evidence>
<name>A0AAV9Y2F0_9CRYT</name>
<keyword evidence="4" id="KW-1185">Reference proteome</keyword>
<dbReference type="EMBL" id="JAWDEY010000002">
    <property type="protein sequence ID" value="KAK6591029.1"/>
    <property type="molecule type" value="Genomic_DNA"/>
</dbReference>
<protein>
    <submittedName>
        <fullName evidence="3">Uncharacterized protein</fullName>
    </submittedName>
</protein>
<gene>
    <name evidence="3" type="ORF">RS030_111809</name>
</gene>
<evidence type="ECO:0000313" key="3">
    <source>
        <dbReference type="EMBL" id="KAK6591029.1"/>
    </source>
</evidence>
<dbReference type="Proteomes" id="UP001311799">
    <property type="component" value="Unassembled WGS sequence"/>
</dbReference>